<feature type="compositionally biased region" description="Pro residues" evidence="2">
    <location>
        <begin position="187"/>
        <end position="207"/>
    </location>
</feature>
<evidence type="ECO:0000256" key="2">
    <source>
        <dbReference type="SAM" id="MobiDB-lite"/>
    </source>
</evidence>
<evidence type="ECO:0000313" key="4">
    <source>
        <dbReference type="EMBL" id="KAG2440406.1"/>
    </source>
</evidence>
<feature type="region of interest" description="Disordered" evidence="2">
    <location>
        <begin position="88"/>
        <end position="207"/>
    </location>
</feature>
<dbReference type="AlphaFoldDB" id="A0A835TKS7"/>
<organism evidence="4 5">
    <name type="scientific">Chlamydomonas schloesseri</name>
    <dbReference type="NCBI Taxonomy" id="2026947"/>
    <lineage>
        <taxon>Eukaryota</taxon>
        <taxon>Viridiplantae</taxon>
        <taxon>Chlorophyta</taxon>
        <taxon>core chlorophytes</taxon>
        <taxon>Chlorophyceae</taxon>
        <taxon>CS clade</taxon>
        <taxon>Chlamydomonadales</taxon>
        <taxon>Chlamydomonadaceae</taxon>
        <taxon>Chlamydomonas</taxon>
    </lineage>
</organism>
<proteinExistence type="predicted"/>
<keyword evidence="5" id="KW-1185">Reference proteome</keyword>
<dbReference type="PROSITE" id="PS50287">
    <property type="entry name" value="SRCR_2"/>
    <property type="match status" value="1"/>
</dbReference>
<gene>
    <name evidence="4" type="ORF">HYH02_010294</name>
</gene>
<protein>
    <recommendedName>
        <fullName evidence="3">SRCR domain-containing protein</fullName>
    </recommendedName>
</protein>
<sequence>MDGSWGSVCELGWQPENTRQACKNLGYPDGLDAAALVGGSAFGSGDVRVVMADVACSGLERYFAACSFAGWGVSGGCDPETQTVGLDCLGNIARSPGPEQSQPPEAAESSPPNLPPPAPWPVNEPVGSPDVPPPLIAPTAPPPRRPPMSPDNPGNFAPPPDETPDAWSPPPGSPPAAPEPVGDDWPPASPPPPPFYDSGAPPPYYATSPPPTYGPYGPPPYGNVPPPNYNYTHKPPAGYPPPGGQPGHQAPPLPPFPPPDGNGSGYLVAGTIGFPPYVRPGPPGALFLELLCPPGFYATAIQALDKDLASSMSLECISTAACADPPAPPPRTIKIHYRTPGCGAKRSRRLRGMGNLHAEAEGKLSSGTALGNAVGRSVSTGSQETEHQLRASAAQERLGSTSSSSSRRARSSRRMLGGAADTGSIIGNAFVLSPARLTDGAGDTSPEDLVVFFGDPMAQTNSEWLDGGEATPEHRFTCAGGFAATRAQAGAQAQPPTRVSFRCDADGAGAGGSSSAGGWTSPELGLGDYGAQVPLSELQCPGGSRLAGLLASTRRVYEGGPLLVEAFAAYCTPACVAQ</sequence>
<feature type="compositionally biased region" description="Low complexity" evidence="2">
    <location>
        <begin position="95"/>
        <end position="111"/>
    </location>
</feature>
<feature type="region of interest" description="Disordered" evidence="2">
    <location>
        <begin position="367"/>
        <end position="418"/>
    </location>
</feature>
<feature type="region of interest" description="Disordered" evidence="2">
    <location>
        <begin position="225"/>
        <end position="262"/>
    </location>
</feature>
<dbReference type="Gene3D" id="3.10.250.10">
    <property type="entry name" value="SRCR-like domain"/>
    <property type="match status" value="1"/>
</dbReference>
<dbReference type="EMBL" id="JAEHOD010000038">
    <property type="protein sequence ID" value="KAG2440406.1"/>
    <property type="molecule type" value="Genomic_DNA"/>
</dbReference>
<dbReference type="InterPro" id="IPR036772">
    <property type="entry name" value="SRCR-like_dom_sf"/>
</dbReference>
<dbReference type="SUPFAM" id="SSF56487">
    <property type="entry name" value="SRCR-like"/>
    <property type="match status" value="1"/>
</dbReference>
<dbReference type="OrthoDB" id="547695at2759"/>
<comment type="caution">
    <text evidence="4">The sequence shown here is derived from an EMBL/GenBank/DDBJ whole genome shotgun (WGS) entry which is preliminary data.</text>
</comment>
<dbReference type="PANTHER" id="PTHR48071:SF18">
    <property type="entry name" value="DELETED IN MALIGNANT BRAIN TUMORS 1 PROTEIN-RELATED"/>
    <property type="match status" value="1"/>
</dbReference>
<dbReference type="SMART" id="SM00202">
    <property type="entry name" value="SR"/>
    <property type="match status" value="1"/>
</dbReference>
<feature type="compositionally biased region" description="Pro residues" evidence="2">
    <location>
        <begin position="130"/>
        <end position="178"/>
    </location>
</feature>
<evidence type="ECO:0000256" key="1">
    <source>
        <dbReference type="ARBA" id="ARBA00023157"/>
    </source>
</evidence>
<dbReference type="GO" id="GO:0016020">
    <property type="term" value="C:membrane"/>
    <property type="evidence" value="ECO:0007669"/>
    <property type="project" value="InterPro"/>
</dbReference>
<evidence type="ECO:0000259" key="3">
    <source>
        <dbReference type="PROSITE" id="PS50287"/>
    </source>
</evidence>
<keyword evidence="1" id="KW-1015">Disulfide bond</keyword>
<feature type="domain" description="SRCR" evidence="3">
    <location>
        <begin position="1"/>
        <end position="89"/>
    </location>
</feature>
<dbReference type="Proteomes" id="UP000613740">
    <property type="component" value="Unassembled WGS sequence"/>
</dbReference>
<feature type="compositionally biased region" description="Pro residues" evidence="2">
    <location>
        <begin position="112"/>
        <end position="122"/>
    </location>
</feature>
<reference evidence="4" key="1">
    <citation type="journal article" date="2020" name="bioRxiv">
        <title>Comparative genomics of Chlamydomonas.</title>
        <authorList>
            <person name="Craig R.J."/>
            <person name="Hasan A.R."/>
            <person name="Ness R.W."/>
            <person name="Keightley P.D."/>
        </authorList>
    </citation>
    <scope>NUCLEOTIDE SEQUENCE</scope>
    <source>
        <strain evidence="4">CCAP 11/173</strain>
    </source>
</reference>
<dbReference type="Pfam" id="PF00530">
    <property type="entry name" value="SRCR"/>
    <property type="match status" value="1"/>
</dbReference>
<accession>A0A835TKS7</accession>
<name>A0A835TKS7_9CHLO</name>
<dbReference type="InterPro" id="IPR001190">
    <property type="entry name" value="SRCR"/>
</dbReference>
<dbReference type="PANTHER" id="PTHR48071">
    <property type="entry name" value="SRCR DOMAIN-CONTAINING PROTEIN"/>
    <property type="match status" value="1"/>
</dbReference>
<feature type="compositionally biased region" description="Pro residues" evidence="2">
    <location>
        <begin position="237"/>
        <end position="260"/>
    </location>
</feature>
<evidence type="ECO:0000313" key="5">
    <source>
        <dbReference type="Proteomes" id="UP000613740"/>
    </source>
</evidence>